<proteinExistence type="predicted"/>
<dbReference type="AlphaFoldDB" id="A0A0R3KH27"/>
<gene>
    <name evidence="1" type="ORF">CQ12_38095</name>
</gene>
<name>A0A0R3KH27_9BRAD</name>
<reference evidence="1 2" key="1">
    <citation type="submission" date="2014-03" db="EMBL/GenBank/DDBJ databases">
        <title>Bradyrhizobium valentinum sp. nov., isolated from effective nodules of Lupinus mariae-josephae, a lupine endemic of basic-lime soils in Eastern Spain.</title>
        <authorList>
            <person name="Duran D."/>
            <person name="Rey L."/>
            <person name="Navarro A."/>
            <person name="Busquets A."/>
            <person name="Imperial J."/>
            <person name="Ruiz-Argueso T."/>
        </authorList>
    </citation>
    <scope>NUCLEOTIDE SEQUENCE [LARGE SCALE GENOMIC DNA]</scope>
    <source>
        <strain evidence="1 2">PAC68</strain>
    </source>
</reference>
<accession>A0A0R3KH27</accession>
<dbReference type="Proteomes" id="UP000050863">
    <property type="component" value="Unassembled WGS sequence"/>
</dbReference>
<dbReference type="RefSeq" id="WP_057840176.1">
    <property type="nucleotide sequence ID" value="NZ_LLXZ01000214.1"/>
</dbReference>
<organism evidence="1 2">
    <name type="scientific">Bradyrhizobium jicamae</name>
    <dbReference type="NCBI Taxonomy" id="280332"/>
    <lineage>
        <taxon>Bacteria</taxon>
        <taxon>Pseudomonadati</taxon>
        <taxon>Pseudomonadota</taxon>
        <taxon>Alphaproteobacteria</taxon>
        <taxon>Hyphomicrobiales</taxon>
        <taxon>Nitrobacteraceae</taxon>
        <taxon>Bradyrhizobium</taxon>
    </lineage>
</organism>
<feature type="non-terminal residue" evidence="1">
    <location>
        <position position="1"/>
    </location>
</feature>
<dbReference type="EMBL" id="LLXZ01000214">
    <property type="protein sequence ID" value="KRQ94953.1"/>
    <property type="molecule type" value="Genomic_DNA"/>
</dbReference>
<evidence type="ECO:0000313" key="2">
    <source>
        <dbReference type="Proteomes" id="UP000050863"/>
    </source>
</evidence>
<comment type="caution">
    <text evidence="1">The sequence shown here is derived from an EMBL/GenBank/DDBJ whole genome shotgun (WGS) entry which is preliminary data.</text>
</comment>
<evidence type="ECO:0000313" key="1">
    <source>
        <dbReference type="EMBL" id="KRQ94953.1"/>
    </source>
</evidence>
<sequence length="123" mass="14225">GFQQAQNFAAQNATARRFDNQLNQLNLKQEIFPMSNRRLVKVVIVDPNENIPLDDCVLYSGDEKLTDSTDQELFFEIDIKGILEAHNDKRVKVIDKRVKERTEHLEPAKIRDLKMVVVNIATF</sequence>
<keyword evidence="2" id="KW-1185">Reference proteome</keyword>
<protein>
    <submittedName>
        <fullName evidence="1">Uncharacterized protein</fullName>
    </submittedName>
</protein>